<evidence type="ECO:0000256" key="2">
    <source>
        <dbReference type="SAM" id="Phobius"/>
    </source>
</evidence>
<dbReference type="AlphaFoldDB" id="A0AAW1DES2"/>
<feature type="compositionally biased region" description="Acidic residues" evidence="1">
    <location>
        <begin position="134"/>
        <end position="143"/>
    </location>
</feature>
<feature type="region of interest" description="Disordered" evidence="1">
    <location>
        <begin position="175"/>
        <end position="223"/>
    </location>
</feature>
<feature type="transmembrane region" description="Helical" evidence="2">
    <location>
        <begin position="6"/>
        <end position="28"/>
    </location>
</feature>
<feature type="region of interest" description="Disordered" evidence="1">
    <location>
        <begin position="69"/>
        <end position="143"/>
    </location>
</feature>
<keyword evidence="2" id="KW-0472">Membrane</keyword>
<feature type="compositionally biased region" description="Basic residues" evidence="1">
    <location>
        <begin position="99"/>
        <end position="108"/>
    </location>
</feature>
<feature type="compositionally biased region" description="Basic and acidic residues" evidence="1">
    <location>
        <begin position="109"/>
        <end position="121"/>
    </location>
</feature>
<feature type="compositionally biased region" description="Acidic residues" evidence="1">
    <location>
        <begin position="193"/>
        <end position="202"/>
    </location>
</feature>
<organism evidence="3 4">
    <name type="scientific">Rhynocoris fuscipes</name>
    <dbReference type="NCBI Taxonomy" id="488301"/>
    <lineage>
        <taxon>Eukaryota</taxon>
        <taxon>Metazoa</taxon>
        <taxon>Ecdysozoa</taxon>
        <taxon>Arthropoda</taxon>
        <taxon>Hexapoda</taxon>
        <taxon>Insecta</taxon>
        <taxon>Pterygota</taxon>
        <taxon>Neoptera</taxon>
        <taxon>Paraneoptera</taxon>
        <taxon>Hemiptera</taxon>
        <taxon>Heteroptera</taxon>
        <taxon>Panheteroptera</taxon>
        <taxon>Cimicomorpha</taxon>
        <taxon>Reduviidae</taxon>
        <taxon>Harpactorinae</taxon>
        <taxon>Harpactorini</taxon>
        <taxon>Rhynocoris</taxon>
    </lineage>
</organism>
<accession>A0AAW1DES2</accession>
<comment type="caution">
    <text evidence="3">The sequence shown here is derived from an EMBL/GenBank/DDBJ whole genome shotgun (WGS) entry which is preliminary data.</text>
</comment>
<dbReference type="Proteomes" id="UP001461498">
    <property type="component" value="Unassembled WGS sequence"/>
</dbReference>
<reference evidence="3 4" key="1">
    <citation type="submission" date="2022-12" db="EMBL/GenBank/DDBJ databases">
        <title>Chromosome-level genome assembly of true bugs.</title>
        <authorList>
            <person name="Ma L."/>
            <person name="Li H."/>
        </authorList>
    </citation>
    <scope>NUCLEOTIDE SEQUENCE [LARGE SCALE GENOMIC DNA]</scope>
    <source>
        <strain evidence="3">Lab_2022b</strain>
    </source>
</reference>
<name>A0AAW1DES2_9HEMI</name>
<evidence type="ECO:0000313" key="4">
    <source>
        <dbReference type="Proteomes" id="UP001461498"/>
    </source>
</evidence>
<evidence type="ECO:0008006" key="5">
    <source>
        <dbReference type="Google" id="ProtNLM"/>
    </source>
</evidence>
<proteinExistence type="predicted"/>
<feature type="compositionally biased region" description="Basic and acidic residues" evidence="1">
    <location>
        <begin position="177"/>
        <end position="192"/>
    </location>
</feature>
<evidence type="ECO:0000313" key="3">
    <source>
        <dbReference type="EMBL" id="KAK9508589.1"/>
    </source>
</evidence>
<gene>
    <name evidence="3" type="ORF">O3M35_006118</name>
</gene>
<feature type="compositionally biased region" description="Basic and acidic residues" evidence="1">
    <location>
        <begin position="86"/>
        <end position="98"/>
    </location>
</feature>
<sequence>MKPSVNFIGIFINYLFIFISIVNCGLILNKDENNNFYYNANSQNDPVDLDVGSEGAGIQEKMLFPRGINNEKPIESPVNGTDDQVWDQKADVNNDPVKRSIRPQKKSKKTDTKVIAKKEIENLESNNGNGQEYDYVDDNGVDNEDVYEDEHSIDNDERSELATARGPICIRNRHRFSSHEGKGSERNQHSADEYYEEYEDDSANTKTNRMGKSRNTRYDVMRR</sequence>
<protein>
    <recommendedName>
        <fullName evidence="5">Secreted ookinete protein</fullName>
    </recommendedName>
</protein>
<keyword evidence="4" id="KW-1185">Reference proteome</keyword>
<evidence type="ECO:0000256" key="1">
    <source>
        <dbReference type="SAM" id="MobiDB-lite"/>
    </source>
</evidence>
<keyword evidence="2" id="KW-0812">Transmembrane</keyword>
<dbReference type="EMBL" id="JAPXFL010000003">
    <property type="protein sequence ID" value="KAK9508589.1"/>
    <property type="molecule type" value="Genomic_DNA"/>
</dbReference>
<keyword evidence="2" id="KW-1133">Transmembrane helix</keyword>